<dbReference type="Proteomes" id="UP000257109">
    <property type="component" value="Unassembled WGS sequence"/>
</dbReference>
<evidence type="ECO:0000313" key="1">
    <source>
        <dbReference type="EMBL" id="RDY14741.1"/>
    </source>
</evidence>
<comment type="caution">
    <text evidence="1">The sequence shown here is derived from an EMBL/GenBank/DDBJ whole genome shotgun (WGS) entry which is preliminary data.</text>
</comment>
<gene>
    <name evidence="1" type="ORF">CR513_00143</name>
</gene>
<organism evidence="1 2">
    <name type="scientific">Mucuna pruriens</name>
    <name type="common">Velvet bean</name>
    <name type="synonym">Dolichos pruriens</name>
    <dbReference type="NCBI Taxonomy" id="157652"/>
    <lineage>
        <taxon>Eukaryota</taxon>
        <taxon>Viridiplantae</taxon>
        <taxon>Streptophyta</taxon>
        <taxon>Embryophyta</taxon>
        <taxon>Tracheophyta</taxon>
        <taxon>Spermatophyta</taxon>
        <taxon>Magnoliopsida</taxon>
        <taxon>eudicotyledons</taxon>
        <taxon>Gunneridae</taxon>
        <taxon>Pentapetalae</taxon>
        <taxon>rosids</taxon>
        <taxon>fabids</taxon>
        <taxon>Fabales</taxon>
        <taxon>Fabaceae</taxon>
        <taxon>Papilionoideae</taxon>
        <taxon>50 kb inversion clade</taxon>
        <taxon>NPAAA clade</taxon>
        <taxon>indigoferoid/millettioid clade</taxon>
        <taxon>Phaseoleae</taxon>
        <taxon>Mucuna</taxon>
    </lineage>
</organism>
<sequence length="67" mass="8015">MAKLWDEGKMNDVISIKHLAVHQKNTQIQRIIQEGYLRRFVKTNEKERLTVGELLERDSSRTPRRRP</sequence>
<proteinExistence type="predicted"/>
<name>A0A371II54_MUCPR</name>
<accession>A0A371II54</accession>
<feature type="non-terminal residue" evidence="1">
    <location>
        <position position="1"/>
    </location>
</feature>
<keyword evidence="2" id="KW-1185">Reference proteome</keyword>
<dbReference type="EMBL" id="QJKJ01000023">
    <property type="protein sequence ID" value="RDY14741.1"/>
    <property type="molecule type" value="Genomic_DNA"/>
</dbReference>
<reference evidence="1" key="1">
    <citation type="submission" date="2018-05" db="EMBL/GenBank/DDBJ databases">
        <title>Draft genome of Mucuna pruriens seed.</title>
        <authorList>
            <person name="Nnadi N.E."/>
            <person name="Vos R."/>
            <person name="Hasami M.H."/>
            <person name="Devisetty U.K."/>
            <person name="Aguiy J.C."/>
        </authorList>
    </citation>
    <scope>NUCLEOTIDE SEQUENCE [LARGE SCALE GENOMIC DNA]</scope>
    <source>
        <strain evidence="1">JCA_2017</strain>
    </source>
</reference>
<dbReference type="AlphaFoldDB" id="A0A371II54"/>
<evidence type="ECO:0000313" key="2">
    <source>
        <dbReference type="Proteomes" id="UP000257109"/>
    </source>
</evidence>
<protein>
    <submittedName>
        <fullName evidence="1">Uncharacterized protein</fullName>
    </submittedName>
</protein>